<dbReference type="Proteomes" id="UP000657592">
    <property type="component" value="Unassembled WGS sequence"/>
</dbReference>
<dbReference type="GO" id="GO:0016747">
    <property type="term" value="F:acyltransferase activity, transferring groups other than amino-acyl groups"/>
    <property type="evidence" value="ECO:0007669"/>
    <property type="project" value="InterPro"/>
</dbReference>
<accession>A0A917IFC7</accession>
<dbReference type="RefSeq" id="WP_188756593.1">
    <property type="nucleotide sequence ID" value="NZ_BMJY01000012.1"/>
</dbReference>
<dbReference type="SUPFAM" id="SSF55729">
    <property type="entry name" value="Acyl-CoA N-acyltransferases (Nat)"/>
    <property type="match status" value="1"/>
</dbReference>
<evidence type="ECO:0000313" key="2">
    <source>
        <dbReference type="EMBL" id="GGH47669.1"/>
    </source>
</evidence>
<sequence length="214" mass="24204">MLEEEYQKRRVLPRHLRRRPEPERPFSFEIRPATIGDMPDVREIYNSYVRNSVVTLDEKPWSHRRWREKFQQLEKLGLPFLVAVSPTGQVLGYALAQPWAGKSAYRYTAENSIYLGQAATGKGLGRALLEALIAACEQAGLRQLVAVISDRGAESSIALHERLGFVEVGRMGKVGYKFGRWLGTVYLQKQLRPAKRPGLLQRIFGGDDGDPGPR</sequence>
<dbReference type="PROSITE" id="PS51186">
    <property type="entry name" value="GNAT"/>
    <property type="match status" value="1"/>
</dbReference>
<feature type="domain" description="N-acetyltransferase" evidence="1">
    <location>
        <begin position="28"/>
        <end position="192"/>
    </location>
</feature>
<organism evidence="2 3">
    <name type="scientific">Microbacterium album</name>
    <dbReference type="NCBI Taxonomy" id="2053191"/>
    <lineage>
        <taxon>Bacteria</taxon>
        <taxon>Bacillati</taxon>
        <taxon>Actinomycetota</taxon>
        <taxon>Actinomycetes</taxon>
        <taxon>Micrococcales</taxon>
        <taxon>Microbacteriaceae</taxon>
        <taxon>Microbacterium</taxon>
    </lineage>
</organism>
<evidence type="ECO:0000313" key="3">
    <source>
        <dbReference type="Proteomes" id="UP000657592"/>
    </source>
</evidence>
<proteinExistence type="predicted"/>
<dbReference type="EMBL" id="BMJY01000012">
    <property type="protein sequence ID" value="GGH47669.1"/>
    <property type="molecule type" value="Genomic_DNA"/>
</dbReference>
<reference evidence="2" key="1">
    <citation type="journal article" date="2014" name="Int. J. Syst. Evol. Microbiol.">
        <title>Complete genome sequence of Corynebacterium casei LMG S-19264T (=DSM 44701T), isolated from a smear-ripened cheese.</title>
        <authorList>
            <consortium name="US DOE Joint Genome Institute (JGI-PGF)"/>
            <person name="Walter F."/>
            <person name="Albersmeier A."/>
            <person name="Kalinowski J."/>
            <person name="Ruckert C."/>
        </authorList>
    </citation>
    <scope>NUCLEOTIDE SEQUENCE</scope>
    <source>
        <strain evidence="2">CGMCC 1.15794</strain>
    </source>
</reference>
<protein>
    <submittedName>
        <fullName evidence="2">GCN5 family N-acetyltransferase</fullName>
    </submittedName>
</protein>
<reference evidence="2" key="2">
    <citation type="submission" date="2020-09" db="EMBL/GenBank/DDBJ databases">
        <authorList>
            <person name="Sun Q."/>
            <person name="Zhou Y."/>
        </authorList>
    </citation>
    <scope>NUCLEOTIDE SEQUENCE</scope>
    <source>
        <strain evidence="2">CGMCC 1.15794</strain>
    </source>
</reference>
<dbReference type="Gene3D" id="3.40.630.30">
    <property type="match status" value="1"/>
</dbReference>
<dbReference type="AlphaFoldDB" id="A0A917IFC7"/>
<comment type="caution">
    <text evidence="2">The sequence shown here is derived from an EMBL/GenBank/DDBJ whole genome shotgun (WGS) entry which is preliminary data.</text>
</comment>
<dbReference type="CDD" id="cd04301">
    <property type="entry name" value="NAT_SF"/>
    <property type="match status" value="1"/>
</dbReference>
<dbReference type="PANTHER" id="PTHR43072">
    <property type="entry name" value="N-ACETYLTRANSFERASE"/>
    <property type="match status" value="1"/>
</dbReference>
<gene>
    <name evidence="2" type="ORF">GCM10010921_24590</name>
</gene>
<evidence type="ECO:0000259" key="1">
    <source>
        <dbReference type="PROSITE" id="PS51186"/>
    </source>
</evidence>
<dbReference type="InterPro" id="IPR016181">
    <property type="entry name" value="Acyl_CoA_acyltransferase"/>
</dbReference>
<name>A0A917IFC7_9MICO</name>
<dbReference type="Pfam" id="PF00583">
    <property type="entry name" value="Acetyltransf_1"/>
    <property type="match status" value="1"/>
</dbReference>
<dbReference type="PANTHER" id="PTHR43072:SF8">
    <property type="entry name" value="ACYLTRANSFERASE FABY-RELATED"/>
    <property type="match status" value="1"/>
</dbReference>
<dbReference type="InterPro" id="IPR000182">
    <property type="entry name" value="GNAT_dom"/>
</dbReference>
<keyword evidence="3" id="KW-1185">Reference proteome</keyword>